<feature type="transmembrane region" description="Helical" evidence="1">
    <location>
        <begin position="149"/>
        <end position="166"/>
    </location>
</feature>
<keyword evidence="1" id="KW-0812">Transmembrane</keyword>
<dbReference type="Proteomes" id="UP001594351">
    <property type="component" value="Unassembled WGS sequence"/>
</dbReference>
<accession>A0ABV6YXH8</accession>
<dbReference type="InterPro" id="IPR011047">
    <property type="entry name" value="Quinoprotein_ADH-like_sf"/>
</dbReference>
<organism evidence="2 3">
    <name type="scientific">candidate division CSSED10-310 bacterium</name>
    <dbReference type="NCBI Taxonomy" id="2855610"/>
    <lineage>
        <taxon>Bacteria</taxon>
        <taxon>Bacteria division CSSED10-310</taxon>
    </lineage>
</organism>
<reference evidence="2 3" key="1">
    <citation type="submission" date="2024-09" db="EMBL/GenBank/DDBJ databases">
        <title>Laminarin stimulates single cell rates of sulfate reduction while oxygen inhibits transcriptomic activity in coastal marine sediment.</title>
        <authorList>
            <person name="Lindsay M."/>
            <person name="Orcutt B."/>
            <person name="Emerson D."/>
            <person name="Stepanauskas R."/>
            <person name="D'Angelo T."/>
        </authorList>
    </citation>
    <scope>NUCLEOTIDE SEQUENCE [LARGE SCALE GENOMIC DNA]</scope>
    <source>
        <strain evidence="2">SAG AM-311-K15</strain>
    </source>
</reference>
<protein>
    <recommendedName>
        <fullName evidence="4">Photosynthesis system II assembly factor Ycf48/Hcf136-like domain-containing protein</fullName>
    </recommendedName>
</protein>
<dbReference type="InterPro" id="IPR015943">
    <property type="entry name" value="WD40/YVTN_repeat-like_dom_sf"/>
</dbReference>
<dbReference type="SUPFAM" id="SSF50998">
    <property type="entry name" value="Quinoprotein alcohol dehydrogenase-like"/>
    <property type="match status" value="1"/>
</dbReference>
<dbReference type="EMBL" id="JBHPBY010000132">
    <property type="protein sequence ID" value="MFC1850890.1"/>
    <property type="molecule type" value="Genomic_DNA"/>
</dbReference>
<sequence>MDLILPIYGDTPGDVDLGFLLKSGLWGGIFGVLISFIFLLVMQKIARIFPDNISPLKVPFLFFIVAQLSIPCFFSCGAAGWMFIKSKAMGIQGSWWRTLGGAVMGILIAFLFWGSSKILGITAMIILPLILGARFGLGIFAPIWPLKKIMIGVGLAIMISVTIFILKQNPAPISNISAAAITCISKDLQGSLWMANGGGDIFYKSTSTDLITRVPFQVSNEVIIGIYALNENHFFIINQSHGFIEFSAQSPQRFLSERKVNTMVVFRKHLVVGTDHGCFIKSLDSEKWQMLTNFDDDQPENLYPQVRDLMVVEQTLVAAFFECGLYCLTSLDSGWQKTTFPDQMPYLISPLSTERGEIFVATPDRIYQGNLHHNKWQIISAGLPDHLLLQSLTVTSGGDVFIAGAQELYSRKKGQNDWLTVSTFNNSIYGMAVSDGDSLYLATGKGLLVSDNGKDWIPQIIPPRAAVR</sequence>
<evidence type="ECO:0000313" key="3">
    <source>
        <dbReference type="Proteomes" id="UP001594351"/>
    </source>
</evidence>
<evidence type="ECO:0008006" key="4">
    <source>
        <dbReference type="Google" id="ProtNLM"/>
    </source>
</evidence>
<feature type="transmembrane region" description="Helical" evidence="1">
    <location>
        <begin position="58"/>
        <end position="83"/>
    </location>
</feature>
<dbReference type="Gene3D" id="2.130.10.10">
    <property type="entry name" value="YVTN repeat-like/Quinoprotein amine dehydrogenase"/>
    <property type="match status" value="1"/>
</dbReference>
<keyword evidence="1" id="KW-0472">Membrane</keyword>
<gene>
    <name evidence="2" type="ORF">ACFL27_11910</name>
</gene>
<keyword evidence="3" id="KW-1185">Reference proteome</keyword>
<comment type="caution">
    <text evidence="2">The sequence shown here is derived from an EMBL/GenBank/DDBJ whole genome shotgun (WGS) entry which is preliminary data.</text>
</comment>
<evidence type="ECO:0000256" key="1">
    <source>
        <dbReference type="SAM" id="Phobius"/>
    </source>
</evidence>
<feature type="transmembrane region" description="Helical" evidence="1">
    <location>
        <begin position="25"/>
        <end position="46"/>
    </location>
</feature>
<feature type="transmembrane region" description="Helical" evidence="1">
    <location>
        <begin position="95"/>
        <end position="114"/>
    </location>
</feature>
<evidence type="ECO:0000313" key="2">
    <source>
        <dbReference type="EMBL" id="MFC1850890.1"/>
    </source>
</evidence>
<keyword evidence="1" id="KW-1133">Transmembrane helix</keyword>
<feature type="transmembrane region" description="Helical" evidence="1">
    <location>
        <begin position="121"/>
        <end position="143"/>
    </location>
</feature>
<proteinExistence type="predicted"/>
<name>A0ABV6YXH8_UNCC1</name>